<reference evidence="2 3" key="1">
    <citation type="submission" date="2023-05" db="EMBL/GenBank/DDBJ databases">
        <title>Streptantibioticus silvisoli sp. nov., acidotolerant actinomycetes 1 from pine litter.</title>
        <authorList>
            <person name="Swiecimska M."/>
            <person name="Golinska P."/>
            <person name="Sangal V."/>
            <person name="Wachnowicz B."/>
            <person name="Goodfellow M."/>
        </authorList>
    </citation>
    <scope>NUCLEOTIDE SEQUENCE [LARGE SCALE GENOMIC DNA]</scope>
    <source>
        <strain evidence="2 3">DSM 42109</strain>
    </source>
</reference>
<dbReference type="InterPro" id="IPR007278">
    <property type="entry name" value="DUF397"/>
</dbReference>
<feature type="domain" description="DUF397" evidence="1">
    <location>
        <begin position="13"/>
        <end position="65"/>
    </location>
</feature>
<dbReference type="RefSeq" id="WP_274039510.1">
    <property type="nucleotide sequence ID" value="NZ_JANCPR020000014.1"/>
</dbReference>
<sequence>MSTRISNSTALNAQWTKSSYSAAQSDCVEIASLDAQCAVRDSKNPNGPALVFSREGFHMFVTAVKQGGAQS</sequence>
<keyword evidence="3" id="KW-1185">Reference proteome</keyword>
<evidence type="ECO:0000313" key="2">
    <source>
        <dbReference type="EMBL" id="MDJ1133544.1"/>
    </source>
</evidence>
<organism evidence="2 3">
    <name type="scientific">Streptomyces iconiensis</name>
    <dbReference type="NCBI Taxonomy" id="1384038"/>
    <lineage>
        <taxon>Bacteria</taxon>
        <taxon>Bacillati</taxon>
        <taxon>Actinomycetota</taxon>
        <taxon>Actinomycetes</taxon>
        <taxon>Kitasatosporales</taxon>
        <taxon>Streptomycetaceae</taxon>
        <taxon>Streptomyces</taxon>
    </lineage>
</organism>
<accession>A0ABT6ZWW1</accession>
<dbReference type="EMBL" id="JANCPR020000014">
    <property type="protein sequence ID" value="MDJ1133544.1"/>
    <property type="molecule type" value="Genomic_DNA"/>
</dbReference>
<dbReference type="Pfam" id="PF04149">
    <property type="entry name" value="DUF397"/>
    <property type="match status" value="1"/>
</dbReference>
<protein>
    <submittedName>
        <fullName evidence="2">DUF397 domain-containing protein</fullName>
    </submittedName>
</protein>
<dbReference type="Proteomes" id="UP001214441">
    <property type="component" value="Unassembled WGS sequence"/>
</dbReference>
<gene>
    <name evidence="2" type="ORF">NMN56_016540</name>
</gene>
<evidence type="ECO:0000313" key="3">
    <source>
        <dbReference type="Proteomes" id="UP001214441"/>
    </source>
</evidence>
<evidence type="ECO:0000259" key="1">
    <source>
        <dbReference type="Pfam" id="PF04149"/>
    </source>
</evidence>
<comment type="caution">
    <text evidence="2">The sequence shown here is derived from an EMBL/GenBank/DDBJ whole genome shotgun (WGS) entry which is preliminary data.</text>
</comment>
<proteinExistence type="predicted"/>
<name>A0ABT6ZWW1_9ACTN</name>